<keyword evidence="6" id="KW-0408">Iron</keyword>
<keyword evidence="2 11" id="KW-0813">Transport</keyword>
<dbReference type="InterPro" id="IPR012910">
    <property type="entry name" value="Plug_dom"/>
</dbReference>
<keyword evidence="18" id="KW-1185">Reference proteome</keyword>
<evidence type="ECO:0000256" key="5">
    <source>
        <dbReference type="ARBA" id="ARBA00022692"/>
    </source>
</evidence>
<dbReference type="GO" id="GO:0006826">
    <property type="term" value="P:iron ion transport"/>
    <property type="evidence" value="ECO:0007669"/>
    <property type="project" value="UniProtKB-KW"/>
</dbReference>
<comment type="caution">
    <text evidence="17">The sequence shown here is derived from an EMBL/GenBank/DDBJ whole genome shotgun (WGS) entry which is preliminary data.</text>
</comment>
<keyword evidence="10 11" id="KW-0998">Cell outer membrane</keyword>
<evidence type="ECO:0000313" key="18">
    <source>
        <dbReference type="Proteomes" id="UP000198462"/>
    </source>
</evidence>
<evidence type="ECO:0000256" key="6">
    <source>
        <dbReference type="ARBA" id="ARBA00023004"/>
    </source>
</evidence>
<gene>
    <name evidence="17" type="ORF">B5C34_02705</name>
</gene>
<dbReference type="InterPro" id="IPR036942">
    <property type="entry name" value="Beta-barrel_TonB_sf"/>
</dbReference>
<evidence type="ECO:0000256" key="13">
    <source>
        <dbReference type="SAM" id="MobiDB-lite"/>
    </source>
</evidence>
<dbReference type="Gene3D" id="2.40.170.20">
    <property type="entry name" value="TonB-dependent receptor, beta-barrel domain"/>
    <property type="match status" value="2"/>
</dbReference>
<name>A0A219B2A8_9SPHN</name>
<proteinExistence type="inferred from homology"/>
<keyword evidence="8 12" id="KW-0798">TonB box</keyword>
<dbReference type="AlphaFoldDB" id="A0A219B2A8"/>
<dbReference type="GO" id="GO:0009279">
    <property type="term" value="C:cell outer membrane"/>
    <property type="evidence" value="ECO:0007669"/>
    <property type="project" value="UniProtKB-SubCell"/>
</dbReference>
<feature type="region of interest" description="Disordered" evidence="13">
    <location>
        <begin position="25"/>
        <end position="55"/>
    </location>
</feature>
<dbReference type="Proteomes" id="UP000198462">
    <property type="component" value="Unassembled WGS sequence"/>
</dbReference>
<organism evidence="17 18">
    <name type="scientific">Pacificimonas flava</name>
    <dbReference type="NCBI Taxonomy" id="1234595"/>
    <lineage>
        <taxon>Bacteria</taxon>
        <taxon>Pseudomonadati</taxon>
        <taxon>Pseudomonadota</taxon>
        <taxon>Alphaproteobacteria</taxon>
        <taxon>Sphingomonadales</taxon>
        <taxon>Sphingosinicellaceae</taxon>
        <taxon>Pacificimonas</taxon>
    </lineage>
</organism>
<evidence type="ECO:0000256" key="8">
    <source>
        <dbReference type="ARBA" id="ARBA00023077"/>
    </source>
</evidence>
<comment type="subcellular location">
    <subcellularLocation>
        <location evidence="1 11">Cell outer membrane</location>
        <topology evidence="1 11">Multi-pass membrane protein</topology>
    </subcellularLocation>
</comment>
<dbReference type="Pfam" id="PF07715">
    <property type="entry name" value="Plug"/>
    <property type="match status" value="1"/>
</dbReference>
<dbReference type="PANTHER" id="PTHR32552:SF81">
    <property type="entry name" value="TONB-DEPENDENT OUTER MEMBRANE RECEPTOR"/>
    <property type="match status" value="1"/>
</dbReference>
<feature type="domain" description="TonB-dependent receptor plug" evidence="16">
    <location>
        <begin position="77"/>
        <end position="182"/>
    </location>
</feature>
<evidence type="ECO:0008006" key="19">
    <source>
        <dbReference type="Google" id="ProtNLM"/>
    </source>
</evidence>
<protein>
    <recommendedName>
        <fullName evidence="19">TonB-dependent receptor</fullName>
    </recommendedName>
</protein>
<evidence type="ECO:0000256" key="14">
    <source>
        <dbReference type="SAM" id="SignalP"/>
    </source>
</evidence>
<evidence type="ECO:0000256" key="3">
    <source>
        <dbReference type="ARBA" id="ARBA00022452"/>
    </source>
</evidence>
<accession>A0A219B2A8</accession>
<feature type="signal peptide" evidence="14">
    <location>
        <begin position="1"/>
        <end position="26"/>
    </location>
</feature>
<feature type="chain" id="PRO_5012826829" description="TonB-dependent receptor" evidence="14">
    <location>
        <begin position="27"/>
        <end position="847"/>
    </location>
</feature>
<reference evidence="18" key="1">
    <citation type="submission" date="2017-05" db="EMBL/GenBank/DDBJ databases">
        <authorList>
            <person name="Lin X."/>
        </authorList>
    </citation>
    <scope>NUCLEOTIDE SEQUENCE [LARGE SCALE GENOMIC DNA]</scope>
    <source>
        <strain evidence="18">JLT2012</strain>
    </source>
</reference>
<evidence type="ECO:0000259" key="15">
    <source>
        <dbReference type="Pfam" id="PF00593"/>
    </source>
</evidence>
<feature type="domain" description="TonB-dependent receptor-like beta-barrel" evidence="15">
    <location>
        <begin position="331"/>
        <end position="813"/>
    </location>
</feature>
<feature type="compositionally biased region" description="Polar residues" evidence="13">
    <location>
        <begin position="27"/>
        <end position="39"/>
    </location>
</feature>
<dbReference type="Pfam" id="PF00593">
    <property type="entry name" value="TonB_dep_Rec_b-barrel"/>
    <property type="match status" value="1"/>
</dbReference>
<dbReference type="OrthoDB" id="7455607at2"/>
<keyword evidence="14" id="KW-0732">Signal</keyword>
<evidence type="ECO:0000256" key="2">
    <source>
        <dbReference type="ARBA" id="ARBA00022448"/>
    </source>
</evidence>
<evidence type="ECO:0000256" key="1">
    <source>
        <dbReference type="ARBA" id="ARBA00004571"/>
    </source>
</evidence>
<evidence type="ECO:0000313" key="17">
    <source>
        <dbReference type="EMBL" id="OWV32470.1"/>
    </source>
</evidence>
<dbReference type="InterPro" id="IPR039426">
    <property type="entry name" value="TonB-dep_rcpt-like"/>
</dbReference>
<dbReference type="EMBL" id="NFZT01000001">
    <property type="protein sequence ID" value="OWV32470.1"/>
    <property type="molecule type" value="Genomic_DNA"/>
</dbReference>
<comment type="similarity">
    <text evidence="11 12">Belongs to the TonB-dependent receptor family.</text>
</comment>
<evidence type="ECO:0000256" key="4">
    <source>
        <dbReference type="ARBA" id="ARBA00022496"/>
    </source>
</evidence>
<evidence type="ECO:0000256" key="12">
    <source>
        <dbReference type="RuleBase" id="RU003357"/>
    </source>
</evidence>
<evidence type="ECO:0000256" key="9">
    <source>
        <dbReference type="ARBA" id="ARBA00023136"/>
    </source>
</evidence>
<keyword evidence="7" id="KW-0406">Ion transport</keyword>
<evidence type="ECO:0000256" key="7">
    <source>
        <dbReference type="ARBA" id="ARBA00023065"/>
    </source>
</evidence>
<evidence type="ECO:0000256" key="11">
    <source>
        <dbReference type="PROSITE-ProRule" id="PRU01360"/>
    </source>
</evidence>
<dbReference type="SUPFAM" id="SSF56935">
    <property type="entry name" value="Porins"/>
    <property type="match status" value="1"/>
</dbReference>
<dbReference type="InterPro" id="IPR000531">
    <property type="entry name" value="Beta-barrel_TonB"/>
</dbReference>
<keyword evidence="9 11" id="KW-0472">Membrane</keyword>
<dbReference type="PROSITE" id="PS52016">
    <property type="entry name" value="TONB_DEPENDENT_REC_3"/>
    <property type="match status" value="1"/>
</dbReference>
<keyword evidence="5 11" id="KW-0812">Transmembrane</keyword>
<dbReference type="RefSeq" id="WP_088711263.1">
    <property type="nucleotide sequence ID" value="NZ_NFZT01000001.1"/>
</dbReference>
<dbReference type="PANTHER" id="PTHR32552">
    <property type="entry name" value="FERRICHROME IRON RECEPTOR-RELATED"/>
    <property type="match status" value="1"/>
</dbReference>
<keyword evidence="4" id="KW-0410">Iron transport</keyword>
<sequence length="847" mass="92308">MSVRRALLASASLLVGNLVLTPATLAQDGQGSPDVQSDASGARAQPPEAASALTESDRGKIDVIVVTAQKRTELVNDIGMSINAIGEEQLTRLGIDDVEDLSKVTPGLNFTPSAYGTPIFTIRGVGFQDTSLAASPTVSVYVDEVPLPFSVMTAGAALDLQRVEVLKGPQGILFGQNATGGAINYIANKPTDIPSAGAKISYGRFDQLDAEGFVSGPLADGLNARVAVRRQTMDDWQKGYTTPLTSGQRDLWIGRVLLEYEPSDNFRALLNINGWRDKSDSQVPQLYGIAPLNPTNGVDPRIDAYPRAPENPRAADRSICINESPFNEPFNTIPPPYGYDPLRPTTADNCTSLARDNSFYQGALRLEYDASDAISLISLTAFERFERDQPVEGDGIIYQDYESQQRGYIETFYQEVRATGTFGLDGNWIVGLNYEHDKTYDNFLQSYGNSGAVPTLGILLGPTNPQNRQETDTYAVFGNINLPLTDTISAYGGLRYTKVNKDYQGCAHDSGDGTWSLASLQIQNLLAFVNGLITPEQYAAGEGPGINPGPGACATTGPAPTFNPASPDFFNELDQDNVSFRLGLDWKPVADTLIYANVSRGFKAGGFPTVATSSFEQLEPAVQEQLTAYEVGAKSTLFDRQLQLNGALFYYDYKDKQILGSLNDPVFGALPALVNVPESEVKGFELSMVAAPTSNINLSAGVSYAHSRVIGDYFNFDPFSPQPVNFKDEPFPNAPPWQAYGDAEYNFPLSSSLAAYVGATVNYQSSTRQFFYDQSPNALQPDDILEITERTLVDLRAGIESGPWTLQIWGRNVFNEWYWTQAARTNDVLVRYTGMPATYGLTFTWEM</sequence>
<keyword evidence="3 11" id="KW-1134">Transmembrane beta strand</keyword>
<evidence type="ECO:0000259" key="16">
    <source>
        <dbReference type="Pfam" id="PF07715"/>
    </source>
</evidence>
<evidence type="ECO:0000256" key="10">
    <source>
        <dbReference type="ARBA" id="ARBA00023237"/>
    </source>
</evidence>